<feature type="transmembrane region" description="Helical" evidence="1">
    <location>
        <begin position="446"/>
        <end position="465"/>
    </location>
</feature>
<dbReference type="SUPFAM" id="SSF46938">
    <property type="entry name" value="CRAL/TRIO N-terminal domain"/>
    <property type="match status" value="1"/>
</dbReference>
<dbReference type="AlphaFoldDB" id="A0A9R1TQV8"/>
<name>A0A9R1TQV8_9HYME</name>
<reference evidence="5" key="1">
    <citation type="submission" date="2025-08" db="UniProtKB">
        <authorList>
            <consortium name="RefSeq"/>
        </authorList>
    </citation>
    <scope>IDENTIFICATION</scope>
    <source>
        <strain evidence="5">USDA-PBARC FA_bdor</strain>
        <tissue evidence="5">Whole organism</tissue>
    </source>
</reference>
<evidence type="ECO:0000256" key="1">
    <source>
        <dbReference type="SAM" id="Phobius"/>
    </source>
</evidence>
<feature type="domain" description="MSP" evidence="3">
    <location>
        <begin position="282"/>
        <end position="401"/>
    </location>
</feature>
<dbReference type="InterPro" id="IPR036273">
    <property type="entry name" value="CRAL/TRIO_N_dom_sf"/>
</dbReference>
<gene>
    <name evidence="5" type="primary">LOC105273339</name>
</gene>
<evidence type="ECO:0000313" key="5">
    <source>
        <dbReference type="RefSeq" id="XP_011314035.1"/>
    </source>
</evidence>
<proteinExistence type="predicted"/>
<evidence type="ECO:0000259" key="2">
    <source>
        <dbReference type="PROSITE" id="PS50191"/>
    </source>
</evidence>
<dbReference type="KEGG" id="fas:105273339"/>
<keyword evidence="1" id="KW-0812">Transmembrane</keyword>
<dbReference type="Gene3D" id="2.60.40.10">
    <property type="entry name" value="Immunoglobulins"/>
    <property type="match status" value="1"/>
</dbReference>
<dbReference type="PROSITE" id="PS50191">
    <property type="entry name" value="CRAL_TRIO"/>
    <property type="match status" value="1"/>
</dbReference>
<sequence>MDLQQQIAELREKFFKKLEDETPSDERGFHPDDLTRIRTRDEYLKRWLEHTDFNVQESVNMLWSTCEWRRKVGANEITEDSVNREYLQDGVVFGYGKDRDGRGMFVIKSKLHVKGVRDFGELQKCIIYWFERLEREGNEQITLFFDMCEAGLSNMDMEFTKYLITLFKYYYPNYLNNIILLEMPWVLNAALKIIKSWLPAKATPKIKQVNKSGLKEFVDPSVALVCWGGENDYKFTFVPEIRNGVNSVNGKLDNKKVHFAEASPLSEQPSSGFGDQSTEDSMIAITPDVLSFNKEGQEIVGTIAVKNQTADKCISYKLKTTAPEKFRVRRSNGVLLPAQQVTMTISLQPGFNLRSLLHNDKFLIMCLPMEDAKMTAEELVDFWKTNEKSAEQHRVWCRDGTGETTSILSPGSSGSERTMDQLHTKLSHLEECHGKLHKELRTLKHVMIISIIWTVVAAIAIVYILRLDIGQIITGDQSCHLHRE</sequence>
<dbReference type="InterPro" id="IPR008962">
    <property type="entry name" value="PapD-like_sf"/>
</dbReference>
<dbReference type="SUPFAM" id="SSF52087">
    <property type="entry name" value="CRAL/TRIO domain"/>
    <property type="match status" value="1"/>
</dbReference>
<dbReference type="InterPro" id="IPR001251">
    <property type="entry name" value="CRAL-TRIO_dom"/>
</dbReference>
<dbReference type="OrthoDB" id="75724at2759"/>
<dbReference type="PROSITE" id="PS50202">
    <property type="entry name" value="MSP"/>
    <property type="match status" value="1"/>
</dbReference>
<keyword evidence="1" id="KW-1133">Transmembrane helix</keyword>
<dbReference type="CDD" id="cd00170">
    <property type="entry name" value="SEC14"/>
    <property type="match status" value="1"/>
</dbReference>
<dbReference type="InterPro" id="IPR013783">
    <property type="entry name" value="Ig-like_fold"/>
</dbReference>
<organism evidence="4 5">
    <name type="scientific">Fopius arisanus</name>
    <dbReference type="NCBI Taxonomy" id="64838"/>
    <lineage>
        <taxon>Eukaryota</taxon>
        <taxon>Metazoa</taxon>
        <taxon>Ecdysozoa</taxon>
        <taxon>Arthropoda</taxon>
        <taxon>Hexapoda</taxon>
        <taxon>Insecta</taxon>
        <taxon>Pterygota</taxon>
        <taxon>Neoptera</taxon>
        <taxon>Endopterygota</taxon>
        <taxon>Hymenoptera</taxon>
        <taxon>Apocrita</taxon>
        <taxon>Ichneumonoidea</taxon>
        <taxon>Braconidae</taxon>
        <taxon>Opiinae</taxon>
        <taxon>Fopius</taxon>
    </lineage>
</organism>
<dbReference type="GO" id="GO:0012505">
    <property type="term" value="C:endomembrane system"/>
    <property type="evidence" value="ECO:0007669"/>
    <property type="project" value="TreeGrafter"/>
</dbReference>
<dbReference type="SUPFAM" id="SSF49354">
    <property type="entry name" value="PapD-like"/>
    <property type="match status" value="1"/>
</dbReference>
<dbReference type="InterPro" id="IPR053012">
    <property type="entry name" value="ER-organelle_contact"/>
</dbReference>
<dbReference type="Pfam" id="PF00635">
    <property type="entry name" value="Motile_Sperm"/>
    <property type="match status" value="1"/>
</dbReference>
<dbReference type="RefSeq" id="XP_011314035.1">
    <property type="nucleotide sequence ID" value="XM_011315733.1"/>
</dbReference>
<dbReference type="PANTHER" id="PTHR46384:SF1">
    <property type="entry name" value="MOTILE SPERM DOMAIN-CONTAINING PROTEIN 2"/>
    <property type="match status" value="1"/>
</dbReference>
<evidence type="ECO:0000259" key="3">
    <source>
        <dbReference type="PROSITE" id="PS50202"/>
    </source>
</evidence>
<keyword evidence="1" id="KW-0472">Membrane</keyword>
<dbReference type="Pfam" id="PF00650">
    <property type="entry name" value="CRAL_TRIO"/>
    <property type="match status" value="1"/>
</dbReference>
<dbReference type="SMART" id="SM00516">
    <property type="entry name" value="SEC14"/>
    <property type="match status" value="1"/>
</dbReference>
<accession>A0A9R1TQV8</accession>
<evidence type="ECO:0000313" key="4">
    <source>
        <dbReference type="Proteomes" id="UP000694866"/>
    </source>
</evidence>
<feature type="domain" description="CRAL-TRIO" evidence="2">
    <location>
        <begin position="79"/>
        <end position="235"/>
    </location>
</feature>
<dbReference type="InterPro" id="IPR036865">
    <property type="entry name" value="CRAL-TRIO_dom_sf"/>
</dbReference>
<dbReference type="GeneID" id="105273339"/>
<dbReference type="Gene3D" id="3.40.525.10">
    <property type="entry name" value="CRAL-TRIO lipid binding domain"/>
    <property type="match status" value="1"/>
</dbReference>
<keyword evidence="4" id="KW-1185">Reference proteome</keyword>
<dbReference type="Proteomes" id="UP000694866">
    <property type="component" value="Unplaced"/>
</dbReference>
<dbReference type="GO" id="GO:0140284">
    <property type="term" value="C:endoplasmic reticulum-endosome membrane contact site"/>
    <property type="evidence" value="ECO:0007669"/>
    <property type="project" value="TreeGrafter"/>
</dbReference>
<protein>
    <submittedName>
        <fullName evidence="5">Motile sperm domain-containing protein 2-like</fullName>
    </submittedName>
</protein>
<dbReference type="PANTHER" id="PTHR46384">
    <property type="entry name" value="MOTILE SPERM DOMAIN-CONTAINING PROTEIN 2"/>
    <property type="match status" value="1"/>
</dbReference>
<dbReference type="InterPro" id="IPR000535">
    <property type="entry name" value="MSP_dom"/>
</dbReference>